<comment type="caution">
    <text evidence="1">The sequence shown here is derived from an EMBL/GenBank/DDBJ whole genome shotgun (WGS) entry which is preliminary data.</text>
</comment>
<protein>
    <submittedName>
        <fullName evidence="1">Uncharacterized protein</fullName>
    </submittedName>
</protein>
<dbReference type="AlphaFoldDB" id="A0AA37BQ76"/>
<proteinExistence type="predicted"/>
<organism evidence="1 2">
    <name type="scientific">Thermogymnomonas acidicola</name>
    <dbReference type="NCBI Taxonomy" id="399579"/>
    <lineage>
        <taxon>Archaea</taxon>
        <taxon>Methanobacteriati</taxon>
        <taxon>Thermoplasmatota</taxon>
        <taxon>Thermoplasmata</taxon>
        <taxon>Thermoplasmatales</taxon>
        <taxon>Thermogymnomonas</taxon>
    </lineage>
</organism>
<sequence>MEDFHIESIRIIHEMFHESSVLGERPLHTILEFRYIVKLFWGSLKNIVLFFSNLIKYLPYLIRSQKNLPLHVSGRRGGT</sequence>
<evidence type="ECO:0000313" key="1">
    <source>
        <dbReference type="EMBL" id="GGM69180.1"/>
    </source>
</evidence>
<dbReference type="EMBL" id="BMNY01000001">
    <property type="protein sequence ID" value="GGM69180.1"/>
    <property type="molecule type" value="Genomic_DNA"/>
</dbReference>
<evidence type="ECO:0000313" key="2">
    <source>
        <dbReference type="Proteomes" id="UP000632195"/>
    </source>
</evidence>
<reference evidence="1" key="2">
    <citation type="submission" date="2022-09" db="EMBL/GenBank/DDBJ databases">
        <authorList>
            <person name="Sun Q."/>
            <person name="Ohkuma M."/>
        </authorList>
    </citation>
    <scope>NUCLEOTIDE SEQUENCE</scope>
    <source>
        <strain evidence="1">JCM 13583</strain>
    </source>
</reference>
<dbReference type="Proteomes" id="UP000632195">
    <property type="component" value="Unassembled WGS sequence"/>
</dbReference>
<accession>A0AA37BQ76</accession>
<name>A0AA37BQ76_9ARCH</name>
<reference evidence="1" key="1">
    <citation type="journal article" date="2014" name="Int. J. Syst. Evol. Microbiol.">
        <title>Complete genome sequence of Corynebacterium casei LMG S-19264T (=DSM 44701T), isolated from a smear-ripened cheese.</title>
        <authorList>
            <consortium name="US DOE Joint Genome Institute (JGI-PGF)"/>
            <person name="Walter F."/>
            <person name="Albersmeier A."/>
            <person name="Kalinowski J."/>
            <person name="Ruckert C."/>
        </authorList>
    </citation>
    <scope>NUCLEOTIDE SEQUENCE</scope>
    <source>
        <strain evidence="1">JCM 13583</strain>
    </source>
</reference>
<gene>
    <name evidence="1" type="ORF">GCM10007108_04140</name>
</gene>
<keyword evidence="2" id="KW-1185">Reference proteome</keyword>